<dbReference type="InterPro" id="IPR001107">
    <property type="entry name" value="Band_7"/>
</dbReference>
<sequence length="219" mass="23838">MARIHPAGGGAGVREESGCLPCGNCLVVVPQDRFFALETFGKFSQILEPGLRWAGFDVGGACVGFRSISSRVVQSHVRVPTKTADNVFVDVDVAVQHTVSAATAEDALYKLDNISEQLESYVAGDVRSFVPTLTLDECFEKKDEISSTIESTLRDAMIQYGHEIRKALVVNVEQNSSGSSPMKEINKQKRLRASGLHFCKRLQWSSLCVLSAASTARGR</sequence>
<dbReference type="SUPFAM" id="SSF117892">
    <property type="entry name" value="Band 7/SPFH domain"/>
    <property type="match status" value="1"/>
</dbReference>
<dbReference type="EMBL" id="CAUJNA010000835">
    <property type="protein sequence ID" value="CAJ1381702.1"/>
    <property type="molecule type" value="Genomic_DNA"/>
</dbReference>
<comment type="caution">
    <text evidence="2">The sequence shown here is derived from an EMBL/GenBank/DDBJ whole genome shotgun (WGS) entry which is preliminary data.</text>
</comment>
<evidence type="ECO:0000313" key="3">
    <source>
        <dbReference type="Proteomes" id="UP001178507"/>
    </source>
</evidence>
<accession>A0AA36I612</accession>
<evidence type="ECO:0000259" key="1">
    <source>
        <dbReference type="SMART" id="SM00244"/>
    </source>
</evidence>
<dbReference type="PANTHER" id="PTHR43327:SF31">
    <property type="entry name" value="HYPERSENSITIVE-INDUCED RESPONSE PROTEIN 2"/>
    <property type="match status" value="1"/>
</dbReference>
<evidence type="ECO:0000313" key="2">
    <source>
        <dbReference type="EMBL" id="CAJ1381702.1"/>
    </source>
</evidence>
<name>A0AA36I612_9DINO</name>
<proteinExistence type="predicted"/>
<reference evidence="2" key="1">
    <citation type="submission" date="2023-08" db="EMBL/GenBank/DDBJ databases">
        <authorList>
            <person name="Chen Y."/>
            <person name="Shah S."/>
            <person name="Dougan E. K."/>
            <person name="Thang M."/>
            <person name="Chan C."/>
        </authorList>
    </citation>
    <scope>NUCLEOTIDE SEQUENCE</scope>
</reference>
<dbReference type="InterPro" id="IPR036013">
    <property type="entry name" value="Band_7/SPFH_dom_sf"/>
</dbReference>
<feature type="domain" description="Band 7" evidence="1">
    <location>
        <begin position="24"/>
        <end position="186"/>
    </location>
</feature>
<dbReference type="Proteomes" id="UP001178507">
    <property type="component" value="Unassembled WGS sequence"/>
</dbReference>
<organism evidence="2 3">
    <name type="scientific">Effrenium voratum</name>
    <dbReference type="NCBI Taxonomy" id="2562239"/>
    <lineage>
        <taxon>Eukaryota</taxon>
        <taxon>Sar</taxon>
        <taxon>Alveolata</taxon>
        <taxon>Dinophyceae</taxon>
        <taxon>Suessiales</taxon>
        <taxon>Symbiodiniaceae</taxon>
        <taxon>Effrenium</taxon>
    </lineage>
</organism>
<protein>
    <recommendedName>
        <fullName evidence="1">Band 7 domain-containing protein</fullName>
    </recommendedName>
</protein>
<dbReference type="PANTHER" id="PTHR43327">
    <property type="entry name" value="STOMATIN-LIKE PROTEIN 2, MITOCHONDRIAL"/>
    <property type="match status" value="1"/>
</dbReference>
<dbReference type="Gene3D" id="3.30.479.30">
    <property type="entry name" value="Band 7 domain"/>
    <property type="match status" value="1"/>
</dbReference>
<dbReference type="AlphaFoldDB" id="A0AA36I612"/>
<gene>
    <name evidence="2" type="ORF">EVOR1521_LOCUS9303</name>
</gene>
<dbReference type="SMART" id="SM00244">
    <property type="entry name" value="PHB"/>
    <property type="match status" value="1"/>
</dbReference>
<dbReference type="Pfam" id="PF01145">
    <property type="entry name" value="Band_7"/>
    <property type="match status" value="1"/>
</dbReference>
<keyword evidence="3" id="KW-1185">Reference proteome</keyword>
<dbReference type="InterPro" id="IPR050710">
    <property type="entry name" value="Band7/mec-2_domain"/>
</dbReference>